<accession>A0A397C636</accession>
<dbReference type="EMBL" id="QUTF01027943">
    <property type="protein sequence ID" value="RHY79182.1"/>
    <property type="molecule type" value="Genomic_DNA"/>
</dbReference>
<reference evidence="10 11" key="2">
    <citation type="submission" date="2018-08" db="EMBL/GenBank/DDBJ databases">
        <title>Aphanomyces genome sequencing and annotation.</title>
        <authorList>
            <person name="Minardi D."/>
            <person name="Oidtmann B."/>
            <person name="Van Der Giezen M."/>
            <person name="Studholme D.J."/>
        </authorList>
    </citation>
    <scope>NUCLEOTIDE SEQUENCE [LARGE SCALE GENOMIC DNA]</scope>
    <source>
        <strain evidence="8 12">197901</strain>
        <strain evidence="6 14">D2</strain>
        <strain evidence="7 16">FDL457</strain>
        <strain evidence="3 10">Kv</strain>
        <strain evidence="5 11">SA</strain>
        <strain evidence="4 13">Yx</strain>
    </source>
</reference>
<evidence type="ECO:0000313" key="13">
    <source>
        <dbReference type="Proteomes" id="UP000266239"/>
    </source>
</evidence>
<dbReference type="EMBL" id="QUTD01001092">
    <property type="protein sequence ID" value="RHY78455.1"/>
    <property type="molecule type" value="Genomic_DNA"/>
</dbReference>
<reference evidence="2 17" key="3">
    <citation type="submission" date="2019-06" db="EMBL/GenBank/DDBJ databases">
        <title>Genomics analysis of Aphanomyces spp. identifies a new class of oomycete effector associated with host adaptation.</title>
        <authorList>
            <person name="Gaulin E."/>
        </authorList>
    </citation>
    <scope>NUCLEOTIDE SEQUENCE [LARGE SCALE GENOMIC DNA]</scope>
    <source>
        <strain evidence="2 17">E</strain>
    </source>
</reference>
<evidence type="ECO:0000313" key="8">
    <source>
        <dbReference type="EMBL" id="RHZ41123.1"/>
    </source>
</evidence>
<dbReference type="EMBL" id="QUTE01001722">
    <property type="protein sequence ID" value="RHZ41123.1"/>
    <property type="molecule type" value="Genomic_DNA"/>
</dbReference>
<evidence type="ECO:0000313" key="6">
    <source>
        <dbReference type="EMBL" id="RHY78455.1"/>
    </source>
</evidence>
<gene>
    <name evidence="2" type="ORF">AaE_005979</name>
    <name evidence="4" type="ORF">DYB25_009519</name>
    <name evidence="7" type="ORF">DYB26_010621</name>
    <name evidence="9" type="ORF">DYB28_006993</name>
    <name evidence="6" type="ORF">DYB30_012368</name>
    <name evidence="8" type="ORF">DYB31_011369</name>
    <name evidence="3" type="ORF">DYB36_008029</name>
    <name evidence="5" type="ORF">DYB38_011726</name>
</gene>
<evidence type="ECO:0000313" key="12">
    <source>
        <dbReference type="Proteomes" id="UP000266196"/>
    </source>
</evidence>
<evidence type="ECO:0000313" key="3">
    <source>
        <dbReference type="EMBL" id="RHY02953.1"/>
    </source>
</evidence>
<dbReference type="AlphaFoldDB" id="A0A397C636"/>
<feature type="compositionally biased region" description="Basic and acidic residues" evidence="1">
    <location>
        <begin position="74"/>
        <end position="98"/>
    </location>
</feature>
<dbReference type="Proteomes" id="UP000266196">
    <property type="component" value="Unassembled WGS sequence"/>
</dbReference>
<evidence type="ECO:0000313" key="5">
    <source>
        <dbReference type="EMBL" id="RHY40318.1"/>
    </source>
</evidence>
<dbReference type="Proteomes" id="UP000265716">
    <property type="component" value="Unassembled WGS sequence"/>
</dbReference>
<reference evidence="9 15" key="1">
    <citation type="journal article" date="2018" name="J. Invertebr. Pathol.">
        <title>New genotyping method for the causative agent of crayfish plague (Aphanomyces astaci) based on whole genome data.</title>
        <authorList>
            <person name="Minardi D."/>
            <person name="Studholme D.J."/>
            <person name="van der Giezen M."/>
            <person name="Pretto T."/>
            <person name="Oidtmann B."/>
        </authorList>
    </citation>
    <scope>NUCLEOTIDE SEQUENCE [LARGE SCALE GENOMIC DNA]</scope>
    <source>
        <strain evidence="9 15">KB13</strain>
    </source>
</reference>
<evidence type="ECO:0000313" key="16">
    <source>
        <dbReference type="Proteomes" id="UP000286510"/>
    </source>
</evidence>
<evidence type="ECO:0000256" key="1">
    <source>
        <dbReference type="SAM" id="MobiDB-lite"/>
    </source>
</evidence>
<dbReference type="Proteomes" id="UP000266239">
    <property type="component" value="Unassembled WGS sequence"/>
</dbReference>
<dbReference type="Proteomes" id="UP000266643">
    <property type="component" value="Unassembled WGS sequence"/>
</dbReference>
<dbReference type="VEuPathDB" id="FungiDB:H257_16489"/>
<evidence type="ECO:0000313" key="2">
    <source>
        <dbReference type="EMBL" id="KAF0752593.1"/>
    </source>
</evidence>
<dbReference type="Proteomes" id="UP000265427">
    <property type="component" value="Unassembled WGS sequence"/>
</dbReference>
<comment type="caution">
    <text evidence="5">The sequence shown here is derived from an EMBL/GenBank/DDBJ whole genome shotgun (WGS) entry which is preliminary data.</text>
</comment>
<dbReference type="EMBL" id="QUSZ01007299">
    <property type="protein sequence ID" value="RHY02953.1"/>
    <property type="molecule type" value="Genomic_DNA"/>
</dbReference>
<dbReference type="Proteomes" id="UP000275652">
    <property type="component" value="Unassembled WGS sequence"/>
</dbReference>
<dbReference type="Proteomes" id="UP000286510">
    <property type="component" value="Unassembled WGS sequence"/>
</dbReference>
<name>A0A397C636_APHAT</name>
<dbReference type="EMBL" id="QUTI01015219">
    <property type="protein sequence ID" value="RLO11744.1"/>
    <property type="molecule type" value="Genomic_DNA"/>
</dbReference>
<organism evidence="5 11">
    <name type="scientific">Aphanomyces astaci</name>
    <name type="common">Crayfish plague agent</name>
    <dbReference type="NCBI Taxonomy" id="112090"/>
    <lineage>
        <taxon>Eukaryota</taxon>
        <taxon>Sar</taxon>
        <taxon>Stramenopiles</taxon>
        <taxon>Oomycota</taxon>
        <taxon>Saprolegniomycetes</taxon>
        <taxon>Saprolegniales</taxon>
        <taxon>Verrucalvaceae</taxon>
        <taxon>Aphanomyces</taxon>
    </lineage>
</organism>
<feature type="region of interest" description="Disordered" evidence="1">
    <location>
        <begin position="68"/>
        <end position="105"/>
    </location>
</feature>
<protein>
    <submittedName>
        <fullName evidence="5">Uncharacterized protein</fullName>
    </submittedName>
</protein>
<dbReference type="EMBL" id="VJMI01011511">
    <property type="protein sequence ID" value="KAF0752593.1"/>
    <property type="molecule type" value="Genomic_DNA"/>
</dbReference>
<evidence type="ECO:0000313" key="10">
    <source>
        <dbReference type="Proteomes" id="UP000265427"/>
    </source>
</evidence>
<sequence>MSSGTTIQSMQSPLKPSAGATFAVATTTVALDTHEKKQVELEPNDAEDVDDETFLTLQRLLQTFNSVRPPIQSEAERRRAQREDQRRSLFEGFTDRSHRMTNRSAAERRIRSRVWSTTCSLPPLDSITRDRWTSTADESADKDELYALIHPAVLRSSFRPPTCHPKLEVVLTSDHKALRASLLPRRVSSPLHSSQGAKSRNMLLLKPPKSTWYLKGKNIKDKIVT</sequence>
<evidence type="ECO:0000313" key="17">
    <source>
        <dbReference type="Proteomes" id="UP000469452"/>
    </source>
</evidence>
<evidence type="ECO:0000313" key="14">
    <source>
        <dbReference type="Proteomes" id="UP000266643"/>
    </source>
</evidence>
<proteinExistence type="predicted"/>
<dbReference type="Proteomes" id="UP000469452">
    <property type="component" value="Unassembled WGS sequence"/>
</dbReference>
<dbReference type="EMBL" id="QUTA01007405">
    <property type="protein sequence ID" value="RHY07180.1"/>
    <property type="molecule type" value="Genomic_DNA"/>
</dbReference>
<evidence type="ECO:0000313" key="4">
    <source>
        <dbReference type="EMBL" id="RHY07180.1"/>
    </source>
</evidence>
<evidence type="ECO:0000313" key="9">
    <source>
        <dbReference type="EMBL" id="RLO11744.1"/>
    </source>
</evidence>
<evidence type="ECO:0000313" key="15">
    <source>
        <dbReference type="Proteomes" id="UP000275652"/>
    </source>
</evidence>
<evidence type="ECO:0000313" key="11">
    <source>
        <dbReference type="Proteomes" id="UP000265716"/>
    </source>
</evidence>
<evidence type="ECO:0000313" key="7">
    <source>
        <dbReference type="EMBL" id="RHY79182.1"/>
    </source>
</evidence>
<dbReference type="EMBL" id="QUTC01010508">
    <property type="protein sequence ID" value="RHY40318.1"/>
    <property type="molecule type" value="Genomic_DNA"/>
</dbReference>